<gene>
    <name evidence="13" type="ORF">BD289DRAFT_428041</name>
</gene>
<dbReference type="UniPathway" id="UPA00886"/>
<dbReference type="PANTHER" id="PTHR10782">
    <property type="entry name" value="ZINC FINGER MIZ DOMAIN-CONTAINING PROTEIN"/>
    <property type="match status" value="1"/>
</dbReference>
<keyword evidence="7" id="KW-0862">Zinc</keyword>
<dbReference type="GO" id="GO:0061665">
    <property type="term" value="F:SUMO ligase activity"/>
    <property type="evidence" value="ECO:0007669"/>
    <property type="project" value="TreeGrafter"/>
</dbReference>
<feature type="region of interest" description="Disordered" evidence="9">
    <location>
        <begin position="447"/>
        <end position="520"/>
    </location>
</feature>
<dbReference type="InterPro" id="IPR004181">
    <property type="entry name" value="Znf_MIZ"/>
</dbReference>
<dbReference type="AlphaFoldDB" id="A0A2T3AEL6"/>
<dbReference type="FunCoup" id="A0A2T3AEL6">
    <property type="interactions" value="205"/>
</dbReference>
<dbReference type="EMBL" id="KZ678401">
    <property type="protein sequence ID" value="PSR94206.1"/>
    <property type="molecule type" value="Genomic_DNA"/>
</dbReference>
<dbReference type="SMART" id="SM00513">
    <property type="entry name" value="SAP"/>
    <property type="match status" value="1"/>
</dbReference>
<dbReference type="Pfam" id="PF14324">
    <property type="entry name" value="PINIT"/>
    <property type="match status" value="1"/>
</dbReference>
<dbReference type="InterPro" id="IPR023321">
    <property type="entry name" value="PINIT"/>
</dbReference>
<name>A0A2T3AEL6_9PEZI</name>
<dbReference type="PROSITE" id="PS51466">
    <property type="entry name" value="PINIT"/>
    <property type="match status" value="1"/>
</dbReference>
<evidence type="ECO:0000259" key="11">
    <source>
        <dbReference type="PROSITE" id="PS51044"/>
    </source>
</evidence>
<dbReference type="GO" id="GO:0016925">
    <property type="term" value="P:protein sumoylation"/>
    <property type="evidence" value="ECO:0007669"/>
    <property type="project" value="UniProtKB-UniPathway"/>
</dbReference>
<evidence type="ECO:0000256" key="9">
    <source>
        <dbReference type="SAM" id="MobiDB-lite"/>
    </source>
</evidence>
<dbReference type="Gene3D" id="3.30.40.10">
    <property type="entry name" value="Zinc/RING finger domain, C3HC4 (zinc finger)"/>
    <property type="match status" value="1"/>
</dbReference>
<keyword evidence="5 8" id="KW-0863">Zinc-finger</keyword>
<dbReference type="GO" id="GO:0000785">
    <property type="term" value="C:chromatin"/>
    <property type="evidence" value="ECO:0007669"/>
    <property type="project" value="TreeGrafter"/>
</dbReference>
<dbReference type="Gene3D" id="2.60.120.780">
    <property type="entry name" value="PINIT domain"/>
    <property type="match status" value="1"/>
</dbReference>
<feature type="region of interest" description="Disordered" evidence="9">
    <location>
        <begin position="81"/>
        <end position="101"/>
    </location>
</feature>
<dbReference type="InterPro" id="IPR013083">
    <property type="entry name" value="Znf_RING/FYVE/PHD"/>
</dbReference>
<dbReference type="InterPro" id="IPR031141">
    <property type="entry name" value="SIZ1/2_SP-RING"/>
</dbReference>
<evidence type="ECO:0000256" key="4">
    <source>
        <dbReference type="ARBA" id="ARBA00022723"/>
    </source>
</evidence>
<evidence type="ECO:0000256" key="2">
    <source>
        <dbReference type="ARBA" id="ARBA00005383"/>
    </source>
</evidence>
<reference evidence="13 14" key="1">
    <citation type="journal article" date="2018" name="Mycol. Prog.">
        <title>Coniella lustricola, a new species from submerged detritus.</title>
        <authorList>
            <person name="Raudabaugh D.B."/>
            <person name="Iturriaga T."/>
            <person name="Carver A."/>
            <person name="Mondo S."/>
            <person name="Pangilinan J."/>
            <person name="Lipzen A."/>
            <person name="He G."/>
            <person name="Amirebrahimi M."/>
            <person name="Grigoriev I.V."/>
            <person name="Miller A.N."/>
        </authorList>
    </citation>
    <scope>NUCLEOTIDE SEQUENCE [LARGE SCALE GENOMIC DNA]</scope>
    <source>
        <strain evidence="13 14">B22-T-1</strain>
    </source>
</reference>
<keyword evidence="14" id="KW-1185">Reference proteome</keyword>
<dbReference type="Proteomes" id="UP000241462">
    <property type="component" value="Unassembled WGS sequence"/>
</dbReference>
<dbReference type="CDD" id="cd16792">
    <property type="entry name" value="SP-RING_Siz-like"/>
    <property type="match status" value="1"/>
</dbReference>
<sequence>MPSLPPAEEFRAFLKRINSNNYLLNKQLQHICSLHGMRSNGVKAELQRRLIEAITKAFTQGDATTYREIEQSVIREKAGLGSGTRGYAASTTPTPATTQQQVRNAHAPIGQPSSMGGNISGVQQNGQQNYGSYSGTNGLLPVPPSPTSASFGLSFKHSPFYRVVDRVGNIHVCEPMEHHRFSINVGIQAQENPLLQQCTRDKSLRVMVFCATSNVDAQNISFPHQSELKVNGEDVKANLRGLKNKPGSTRPVDITDLLRLKIAAYRNSLEFTYALTKTRFYLAIFVCKVVANEHLLQAISTRKISKDSVIRELTRKANDADIELSSQVLSLKCPLSYMRLVTPVRATTCTHVQCFDADSYLQLQQQGPQWMCPVCSKPAPYERLAVDEYVRDILDSTSKGVEQVDIEPNGHWSVHGPVEAEAEQSENQHDTFELDDDEVSISDVHALRKQDSETPTTLAPRTPVSGVSREPSSMPRSGGTKRAHEVIDLTLSDDDDDEPPQPAHKRRQLARPDGEPTPPS</sequence>
<keyword evidence="6" id="KW-0833">Ubl conjugation pathway</keyword>
<dbReference type="PROSITE" id="PS51044">
    <property type="entry name" value="ZF_SP_RING"/>
    <property type="match status" value="1"/>
</dbReference>
<evidence type="ECO:0000256" key="8">
    <source>
        <dbReference type="PROSITE-ProRule" id="PRU00452"/>
    </source>
</evidence>
<evidence type="ECO:0000256" key="3">
    <source>
        <dbReference type="ARBA" id="ARBA00022679"/>
    </source>
</evidence>
<dbReference type="PROSITE" id="PS50800">
    <property type="entry name" value="SAP"/>
    <property type="match status" value="1"/>
</dbReference>
<keyword evidence="3" id="KW-0808">Transferase</keyword>
<keyword evidence="4" id="KW-0479">Metal-binding</keyword>
<dbReference type="OrthoDB" id="28127at2759"/>
<feature type="domain" description="PINIT" evidence="12">
    <location>
        <begin position="143"/>
        <end position="290"/>
    </location>
</feature>
<evidence type="ECO:0000256" key="7">
    <source>
        <dbReference type="ARBA" id="ARBA00022833"/>
    </source>
</evidence>
<comment type="pathway">
    <text evidence="1">Protein modification; protein sumoylation.</text>
</comment>
<accession>A0A2T3AEL6</accession>
<organism evidence="13 14">
    <name type="scientific">Coniella lustricola</name>
    <dbReference type="NCBI Taxonomy" id="2025994"/>
    <lineage>
        <taxon>Eukaryota</taxon>
        <taxon>Fungi</taxon>
        <taxon>Dikarya</taxon>
        <taxon>Ascomycota</taxon>
        <taxon>Pezizomycotina</taxon>
        <taxon>Sordariomycetes</taxon>
        <taxon>Sordariomycetidae</taxon>
        <taxon>Diaporthales</taxon>
        <taxon>Schizoparmaceae</taxon>
        <taxon>Coniella</taxon>
    </lineage>
</organism>
<dbReference type="STRING" id="2025994.A0A2T3AEL6"/>
<dbReference type="GO" id="GO:0008270">
    <property type="term" value="F:zinc ion binding"/>
    <property type="evidence" value="ECO:0007669"/>
    <property type="project" value="UniProtKB-KW"/>
</dbReference>
<evidence type="ECO:0000259" key="10">
    <source>
        <dbReference type="PROSITE" id="PS50800"/>
    </source>
</evidence>
<comment type="similarity">
    <text evidence="2">Belongs to the PIAS family.</text>
</comment>
<protein>
    <submittedName>
        <fullName evidence="13">PINIT domain-domain-containing protein</fullName>
    </submittedName>
</protein>
<feature type="domain" description="SAP" evidence="10">
    <location>
        <begin position="20"/>
        <end position="54"/>
    </location>
</feature>
<dbReference type="InterPro" id="IPR038654">
    <property type="entry name" value="PINIT_sf"/>
</dbReference>
<dbReference type="InParanoid" id="A0A2T3AEL6"/>
<evidence type="ECO:0000256" key="1">
    <source>
        <dbReference type="ARBA" id="ARBA00004718"/>
    </source>
</evidence>
<evidence type="ECO:0000313" key="13">
    <source>
        <dbReference type="EMBL" id="PSR94206.1"/>
    </source>
</evidence>
<proteinExistence type="inferred from homology"/>
<dbReference type="Pfam" id="PF02891">
    <property type="entry name" value="zf-MIZ"/>
    <property type="match status" value="1"/>
</dbReference>
<evidence type="ECO:0000313" key="14">
    <source>
        <dbReference type="Proteomes" id="UP000241462"/>
    </source>
</evidence>
<dbReference type="PANTHER" id="PTHR10782:SF4">
    <property type="entry name" value="TONALLI, ISOFORM E"/>
    <property type="match status" value="1"/>
</dbReference>
<evidence type="ECO:0000256" key="5">
    <source>
        <dbReference type="ARBA" id="ARBA00022771"/>
    </source>
</evidence>
<dbReference type="InterPro" id="IPR003034">
    <property type="entry name" value="SAP_dom"/>
</dbReference>
<feature type="domain" description="SP-RING-type" evidence="11">
    <location>
        <begin position="318"/>
        <end position="399"/>
    </location>
</feature>
<feature type="compositionally biased region" description="Low complexity" evidence="9">
    <location>
        <begin position="88"/>
        <end position="101"/>
    </location>
</feature>
<evidence type="ECO:0000259" key="12">
    <source>
        <dbReference type="PROSITE" id="PS51466"/>
    </source>
</evidence>
<evidence type="ECO:0000256" key="6">
    <source>
        <dbReference type="ARBA" id="ARBA00022786"/>
    </source>
</evidence>
<dbReference type="Pfam" id="PF02037">
    <property type="entry name" value="SAP"/>
    <property type="match status" value="1"/>
</dbReference>